<feature type="domain" description="Electron transfer flavoprotein alpha/beta-subunit N-terminal" evidence="7">
    <location>
        <begin position="7"/>
        <end position="195"/>
    </location>
</feature>
<evidence type="ECO:0000313" key="8">
    <source>
        <dbReference type="EMBL" id="TZE82809.1"/>
    </source>
</evidence>
<dbReference type="GO" id="GO:0033539">
    <property type="term" value="P:fatty acid beta-oxidation using acyl-CoA dehydrogenase"/>
    <property type="evidence" value="ECO:0007669"/>
    <property type="project" value="TreeGrafter"/>
</dbReference>
<dbReference type="Proteomes" id="UP000322976">
    <property type="component" value="Unassembled WGS sequence"/>
</dbReference>
<keyword evidence="2" id="KW-0813">Transport</keyword>
<gene>
    <name evidence="8" type="ORF">FWJ32_04210</name>
</gene>
<dbReference type="InterPro" id="IPR014731">
    <property type="entry name" value="ETF_asu_C"/>
</dbReference>
<feature type="binding site" evidence="6">
    <location>
        <begin position="275"/>
        <end position="282"/>
    </location>
    <ligand>
        <name>FAD</name>
        <dbReference type="ChEBI" id="CHEBI:57692"/>
    </ligand>
</feature>
<accession>A0A5D8QF49</accession>
<evidence type="ECO:0000256" key="5">
    <source>
        <dbReference type="ARBA" id="ARBA00022982"/>
    </source>
</evidence>
<evidence type="ECO:0000256" key="3">
    <source>
        <dbReference type="ARBA" id="ARBA00022630"/>
    </source>
</evidence>
<dbReference type="SUPFAM" id="SSF52402">
    <property type="entry name" value="Adenine nucleotide alpha hydrolases-like"/>
    <property type="match status" value="1"/>
</dbReference>
<comment type="similarity">
    <text evidence="1">Belongs to the ETF alpha-subunit/FixB family.</text>
</comment>
<protein>
    <submittedName>
        <fullName evidence="8">Electron transfer flavoprotein subunit alpha/FixB family protein</fullName>
    </submittedName>
</protein>
<dbReference type="FunFam" id="3.40.50.1220:FF:000001">
    <property type="entry name" value="Electron transfer flavoprotein, alpha subunit"/>
    <property type="match status" value="1"/>
</dbReference>
<evidence type="ECO:0000256" key="2">
    <source>
        <dbReference type="ARBA" id="ARBA00022448"/>
    </source>
</evidence>
<organism evidence="8 9">
    <name type="scientific">Calorimonas adulescens</name>
    <dbReference type="NCBI Taxonomy" id="2606906"/>
    <lineage>
        <taxon>Bacteria</taxon>
        <taxon>Bacillati</taxon>
        <taxon>Bacillota</taxon>
        <taxon>Clostridia</taxon>
        <taxon>Thermoanaerobacterales</taxon>
        <taxon>Thermoanaerobacteraceae</taxon>
        <taxon>Calorimonas</taxon>
    </lineage>
</organism>
<reference evidence="8 9" key="1">
    <citation type="submission" date="2019-08" db="EMBL/GenBank/DDBJ databases">
        <title>Calorimonas adulescens gen. nov., sp. nov., an anaerobic thermophilic bacterium from Sakhalin hot spring.</title>
        <authorList>
            <person name="Khomyakova M.A."/>
            <person name="Merkel A.Y."/>
            <person name="Novikov A."/>
            <person name="Bonch-Osmolovskaya E.A."/>
            <person name="Slobodkin A.I."/>
        </authorList>
    </citation>
    <scope>NUCLEOTIDE SEQUENCE [LARGE SCALE GENOMIC DNA]</scope>
    <source>
        <strain evidence="8 9">A05MB</strain>
    </source>
</reference>
<dbReference type="GO" id="GO:0050660">
    <property type="term" value="F:flavin adenine dinucleotide binding"/>
    <property type="evidence" value="ECO:0007669"/>
    <property type="project" value="InterPro"/>
</dbReference>
<dbReference type="PANTHER" id="PTHR43153">
    <property type="entry name" value="ELECTRON TRANSFER FLAVOPROTEIN ALPHA"/>
    <property type="match status" value="1"/>
</dbReference>
<dbReference type="AlphaFoldDB" id="A0A5D8QF49"/>
<dbReference type="Gene3D" id="3.40.50.1220">
    <property type="entry name" value="TPP-binding domain"/>
    <property type="match status" value="1"/>
</dbReference>
<dbReference type="CDD" id="cd01715">
    <property type="entry name" value="ETF_alpha"/>
    <property type="match status" value="1"/>
</dbReference>
<evidence type="ECO:0000259" key="7">
    <source>
        <dbReference type="SMART" id="SM00893"/>
    </source>
</evidence>
<keyword evidence="3" id="KW-0285">Flavoprotein</keyword>
<keyword evidence="9" id="KW-1185">Reference proteome</keyword>
<dbReference type="InterPro" id="IPR014730">
    <property type="entry name" value="ETF_a/b_N"/>
</dbReference>
<name>A0A5D8QF49_9THEO</name>
<dbReference type="EMBL" id="VTPS01000004">
    <property type="protein sequence ID" value="TZE82809.1"/>
    <property type="molecule type" value="Genomic_DNA"/>
</dbReference>
<feature type="binding site" evidence="6">
    <location>
        <begin position="258"/>
        <end position="262"/>
    </location>
    <ligand>
        <name>FAD</name>
        <dbReference type="ChEBI" id="CHEBI:57692"/>
    </ligand>
</feature>
<keyword evidence="5" id="KW-0249">Electron transport</keyword>
<dbReference type="SUPFAM" id="SSF52467">
    <property type="entry name" value="DHS-like NAD/FAD-binding domain"/>
    <property type="match status" value="1"/>
</dbReference>
<feature type="binding site" evidence="6">
    <location>
        <begin position="244"/>
        <end position="245"/>
    </location>
    <ligand>
        <name>FAD</name>
        <dbReference type="ChEBI" id="CHEBI:57692"/>
    </ligand>
</feature>
<evidence type="ECO:0000256" key="4">
    <source>
        <dbReference type="ARBA" id="ARBA00022827"/>
    </source>
</evidence>
<dbReference type="InterPro" id="IPR029035">
    <property type="entry name" value="DHS-like_NAD/FAD-binding_dom"/>
</dbReference>
<proteinExistence type="inferred from homology"/>
<dbReference type="Pfam" id="PF01012">
    <property type="entry name" value="ETF"/>
    <property type="match status" value="1"/>
</dbReference>
<feature type="binding site" evidence="6">
    <location>
        <position position="296"/>
    </location>
    <ligand>
        <name>FAD</name>
        <dbReference type="ChEBI" id="CHEBI:57692"/>
    </ligand>
</feature>
<dbReference type="RefSeq" id="WP_149544723.1">
    <property type="nucleotide sequence ID" value="NZ_VTPS01000004.1"/>
</dbReference>
<evidence type="ECO:0000256" key="1">
    <source>
        <dbReference type="ARBA" id="ARBA00005817"/>
    </source>
</evidence>
<dbReference type="InterPro" id="IPR014729">
    <property type="entry name" value="Rossmann-like_a/b/a_fold"/>
</dbReference>
<feature type="binding site" evidence="6">
    <location>
        <position position="219"/>
    </location>
    <ligand>
        <name>FAD</name>
        <dbReference type="ChEBI" id="CHEBI:57692"/>
    </ligand>
</feature>
<comment type="caution">
    <text evidence="8">The sequence shown here is derived from an EMBL/GenBank/DDBJ whole genome shotgun (WGS) entry which is preliminary data.</text>
</comment>
<keyword evidence="4 6" id="KW-0274">FAD</keyword>
<dbReference type="SMART" id="SM00893">
    <property type="entry name" value="ETF"/>
    <property type="match status" value="1"/>
</dbReference>
<dbReference type="InterPro" id="IPR001308">
    <property type="entry name" value="ETF_a/FixB"/>
</dbReference>
<evidence type="ECO:0000256" key="6">
    <source>
        <dbReference type="PIRSR" id="PIRSR000089-1"/>
    </source>
</evidence>
<dbReference type="Gene3D" id="3.40.50.620">
    <property type="entry name" value="HUPs"/>
    <property type="match status" value="1"/>
</dbReference>
<dbReference type="InterPro" id="IPR018206">
    <property type="entry name" value="ETF_asu_C_CS"/>
</dbReference>
<dbReference type="InterPro" id="IPR033947">
    <property type="entry name" value="ETF_alpha_N"/>
</dbReference>
<dbReference type="PROSITE" id="PS00696">
    <property type="entry name" value="ETF_ALPHA"/>
    <property type="match status" value="1"/>
</dbReference>
<dbReference type="PANTHER" id="PTHR43153:SF1">
    <property type="entry name" value="ELECTRON TRANSFER FLAVOPROTEIN SUBUNIT ALPHA, MITOCHONDRIAL"/>
    <property type="match status" value="1"/>
</dbReference>
<dbReference type="Pfam" id="PF00766">
    <property type="entry name" value="ETF_alpha"/>
    <property type="match status" value="1"/>
</dbReference>
<evidence type="ECO:0000313" key="9">
    <source>
        <dbReference type="Proteomes" id="UP000322976"/>
    </source>
</evidence>
<sequence>MEDNKDIWVFAEQRNGKIMNVAYEILGAARRLADKKGCKVYAALLGDGVERLSDSLIQHGADKVCIVDNPLLKNYTTSAYTDAIEAVIKNFKPEIFLYGATTIGRDLAPRVASRVHTGLTADCTGLDIDEDGLLLQIRPAFGGNLMATIKCPEKRPQMATVRPGVMEKLPADLARKGDVIRYNVDLDEKNIRTKILNIVREAKHTVNLEEAKIIVSGGRGLKEPEGFKLIEELANLLGGVVGASRAAVDSGWISSDHQVGQTGKTVRPELYIACGISGAIQHLAGMSGSRTIVAINKDPNAPIFKVADYGIVGDLYKVIPILIDEIKNAKDASSVS</sequence>
<dbReference type="GO" id="GO:0009055">
    <property type="term" value="F:electron transfer activity"/>
    <property type="evidence" value="ECO:0007669"/>
    <property type="project" value="InterPro"/>
</dbReference>
<comment type="cofactor">
    <cofactor evidence="6">
        <name>FAD</name>
        <dbReference type="ChEBI" id="CHEBI:57692"/>
    </cofactor>
    <text evidence="6">Binds 1 FAD per dimer.</text>
</comment>
<dbReference type="PIRSF" id="PIRSF000089">
    <property type="entry name" value="Electra_flavoP_a"/>
    <property type="match status" value="1"/>
</dbReference>